<dbReference type="GO" id="GO:0015431">
    <property type="term" value="F:ABC-type glutathione S-conjugate transporter activity"/>
    <property type="evidence" value="ECO:0007669"/>
    <property type="project" value="UniProtKB-EC"/>
</dbReference>
<evidence type="ECO:0000256" key="8">
    <source>
        <dbReference type="ARBA" id="ARBA00022840"/>
    </source>
</evidence>
<feature type="region of interest" description="Disordered" evidence="14">
    <location>
        <begin position="2756"/>
        <end position="2776"/>
    </location>
</feature>
<dbReference type="PANTHER" id="PTHR24223:SF443">
    <property type="entry name" value="MULTIDRUG-RESISTANCE LIKE PROTEIN 1, ISOFORM I"/>
    <property type="match status" value="1"/>
</dbReference>
<keyword evidence="20" id="KW-1185">Reference proteome</keyword>
<comment type="caution">
    <text evidence="19">The sequence shown here is derived from an EMBL/GenBank/DDBJ whole genome shotgun (WGS) entry which is preliminary data.</text>
</comment>
<dbReference type="InterPro" id="IPR017871">
    <property type="entry name" value="ABC_transporter-like_CS"/>
</dbReference>
<feature type="compositionally biased region" description="Low complexity" evidence="14">
    <location>
        <begin position="1775"/>
        <end position="1786"/>
    </location>
</feature>
<evidence type="ECO:0000259" key="18">
    <source>
        <dbReference type="PROSITE" id="PS50929"/>
    </source>
</evidence>
<dbReference type="CDD" id="cd18595">
    <property type="entry name" value="ABC_6TM_MRP1_2_3_6_D1_like"/>
    <property type="match status" value="1"/>
</dbReference>
<feature type="compositionally biased region" description="Basic and acidic residues" evidence="14">
    <location>
        <begin position="2487"/>
        <end position="2501"/>
    </location>
</feature>
<feature type="compositionally biased region" description="Low complexity" evidence="14">
    <location>
        <begin position="2306"/>
        <end position="2363"/>
    </location>
</feature>
<dbReference type="CDD" id="cd03244">
    <property type="entry name" value="ABCC_MRP_domain2"/>
    <property type="match status" value="1"/>
</dbReference>
<feature type="compositionally biased region" description="Low complexity" evidence="14">
    <location>
        <begin position="2027"/>
        <end position="2038"/>
    </location>
</feature>
<feature type="transmembrane region" description="Helical" evidence="15">
    <location>
        <begin position="144"/>
        <end position="167"/>
    </location>
</feature>
<dbReference type="InterPro" id="IPR003439">
    <property type="entry name" value="ABC_transporter-like_ATP-bd"/>
</dbReference>
<comment type="similarity">
    <text evidence="2">Belongs to the ABC transporter superfamily. ABCC family. Conjugate transporter (TC 3.A.1.208) subfamily.</text>
</comment>
<dbReference type="GO" id="GO:0016887">
    <property type="term" value="F:ATP hydrolysis activity"/>
    <property type="evidence" value="ECO:0007669"/>
    <property type="project" value="InterPro"/>
</dbReference>
<evidence type="ECO:0000256" key="14">
    <source>
        <dbReference type="SAM" id="MobiDB-lite"/>
    </source>
</evidence>
<sequence length="3448" mass="370733">MASTLDKSFCLGESILDKNELWNTTTPFINRCLQRTIPYWIPSIFLWLVGPIQLYLMIRKYYIPKQTKYDLNRRLIEDNDDEDQYEDNKENEDKVDCLDDKQGEDDLMMMVDTTNLDRHNNPSNNVQHMEPNGRKRHKRRTIPYNIYNICRLVSSIAVILLNIVHFVYDFHYYANPDHMESSSIADLSSSVLNTLTWSLFTILIYLHRKFAINTSGTAWLFTFLSVTMFLPLIYAYAMFYEDEMEPIVHGSIIIVRIWKPIDLIFNATHFGLILIVFSLTCFADRFQMTSNGSVTKQSIKSKKSLNGNDNRQSIMKPFIMFNQKKTTKQLDLNHKICDSPLLWHSNSSGRESPEKYVSFLSRITYCWFNRLIQTGYRRTLTIGNMWLLSSSNRTKNISKKFDLNWNRKTNDDSVAKVETLKTLIRTFGWQFIAGASCKLAYDLMLFINPQLLKFFIAFISNPNEPIWHGYFIASLFFILATIQSTIFNYYFHKMNIIGMQIRTALISAIYRKSLHLNNESRSQRTSGEIVNLMSVDAQRFLTMIPYINLIWSAPFQITLTIYFLWIELGPSVLAGLTVMLAMIPINVWISTIQRRFQVRAMTSKDERIKVINEILSGIRVLKFNGWEIPFITRIGSIRQQEMKHLQSISIINAFSSIMWTCSPFLVSLVTFSVYVLVSEDNVLNAERAFVSLALFELLRFPLSMLPEVFSIIINISVTMKRLDRYLNCTPLSMYVTRDRTSTADDDEYSITVKNGSFTWHSTTDKIEVDSKRSLLNGLNKSSIILHAILGDMERVDGSVNVERSERIGYVAQQPWIQNATLRDNILFGSKYDMYRYNQVLEMCALKPDISALPGGDRTEIGENGINLSGGQKQRISIARACYSKTSTILLDDPLSAVDAHVGEHIFRSVLSNKTGILRNRTRVLVTNQLSNLEKMDQIVMLANGTIAEMGTYDELMAKNGKFAQLINDYVTQNDRLKEQVHTTKEDTNEQKLNNFKRRSSSIMSQQSEQRQNSLSHLIEVEQSSIGNVKWSIYVSYFKTLTITWIILILTGYIGLQIISVSSNIWLARWSNDQTSMNDTIENISQRNYRVTIYAYLGIAQALSFFIGAYALVKGTINSSKMLHSNILYRIMRSPISFFDTTPLGRIVNRFSKDIETIDSLIPKTIDGWLICFLQVVATIVLITFHIPLFLIVIIPIVALYFMIYRYYVTTSRQLSRLESTTKSPIFSHFRETLSGVSTIRAFNVIQDFILECNRRVDINHRCYYLIIIANRWLSFRLEFCGNLIVLFTTLFSVYCKADFETMPGYIGLIITYSLSITGVLNWCVRMTSEMESNVVAVERIGEYCSQSMEKEWNRPINHNPMVKNDWPSMGVIEFKDLSLRYRKGLNLVLKDVSFKTKPCERIGIIGRTGSGKSTLTLALFRLIEASNGSINIDGIDISQIGLHELRSRISIIPQDPILFSGTIRTNLDPFGSYPDQMIWHALDHCHLKQYVTEQGGLDHPIDENGSNLSVGQRQLLCLGRALLRRTSILILDEATASIDLETDSIIQRTIREQFNRCTVMTIAHRLNTIIDYDRILVLTDGRVVEFDTPNNLLNDDQSKFYSLAKDAHGKSAKKSMKKSLVKSKRLIKGGSQSKSKNKGGSMSGSQGGSHSGSMSKGGSMSGSQGGSHSGSMSKGGSMSGSHDESHSGSMSKGGSMSGSQAGSHSGSMSKGGSMSGSHDESHSGSMSKGGNKSKGGSHSGSMNKGKSMSGSQAGSHSGSMSKGGSMSGTHDESHSGSMSKGGSMSGSHDESHSGSMSKGKSMSGSQAGSHSGSMSKGGSMSGSHDESHSGSMSKGGSKSGSHDQSHSGSMSKGGSMSGSHDESHSGSMSKGGSMSGSHDESHSGSMSKGKSMSGSQAGSHSGSMSKGGSMSGSHDESHSGSMSKGKSMSGSQAKSHSGSMSKGGSMSGSHDESHSGSMSKGGSMSGSHDESHSGSMSKGGSMSGSHDESHSGSMSKGGSMSGSQAGSHSGSMSKGGSMSGSHDESHSGSMSKGGSMSGSHDESHSGSMSKGGSMSGSQAGSHSGSMSKGGSMSGSHDESHSGSMSKGASKSGSKGGSHSGSMSKGGAGGMFGSKVGSHFGSMSKGGSMSKSEAGSYSASTSKSRSMSASKGGKSGSKSFNVKSKKMVESKKSILKKVKKSKRGGFSKSGTKGSKKDTSKGGGFGGFLSNFFGGSKKANKSASKSASSHSKKSEKSLGGKSKGGEESSKPGSMSKGGKSKKGSGILGGKSKLEEGSKGGSSISGTRGKSKKGSGILGGKSKCEEGEASYSSKAGSMSKGGSSVSGTSGAEEASYSSKGGSSISGTSGTEEASFSSKAGSMSKGGKSQGGKSKKGSGILGGKSKLEEGSKGGTSISGTSGAGEGSYSSKGGSSISGTSGADEASYSSKAGSMSKGGKSQGGKSKKGSGILGGKSKLEEGSKGGTSISGTSGTEGASFSSKGGSISGKSGIEKSKVEKVKDQKARVKSGASGILSFFGFGAKPKSISKGGSKSKKGGKDHEAKSKGLGGGSKGKSKGGGKELTGKSKSKSKKGGKDHEEKHEECKIKELGGGSKCKSKGGGKELTDGTKSKSKKAEKDHEGKSKGFGGGSKMKSKSAHEGKIKDERSMVKMPASASSTSVSGSASQPMIVPSATMTQGRTNTGSASSLSSPSSQSMTRIQYKSKGRQSIFYRPLETYECPKGYKVQDFHPFIGGDPIVINHNQSELDKNVIVDQYEDGAGGSLVEPEKPTEEQHDHRDEGVGKIQIEGGEDGIIRFGWGGGGTMAPPEHPIVETKKELMFGSMVNRPVPEAGKENQPPTGEPMKGIMFGSMVNRPVPEAGKENQPPTGEPMKGLMFGSMVNRPVPEAGKETPPPVEGGSMAGAPMAGAPMAGAPMAGAPMAGAPMAGAPMAGAPMAGAPMADPPMLGAPMAAAPMAGAPMAGAPMAGAPMAGVPMAGVPMPGAPMAGVPMSGAPMAGAPMAGAPIAGVPMPGAPMAEAPMVGGSMAGGSIGSGSQTFSQSSQSDVESTRSASQTGSVTTDISNSFINNVSSASASSSGSSLSAGGSQLSGGGSCTGGSQSQSQTQLSGGGSQTSVGDVVQVNSNSMMASGSQSSMSGSESGSQTSMEKQFGTGRIIKRPKKNQDFETNLDWEDDVLEENSNDDPDYDAGKLNMNRSNFTNNKRKNKRKLVTKGKMMLSDDDNDRSTLPKSNVRRTEPGETVIMGLRCTADGCGEMLPSRDILNRHLLYRHSKFPYQCLAPTCKAEFQIMGELGPHVRDQHGNIGSWHCAHKCGRSFPTHRGLRHHLWYYHLEGRFACPIGGCKFEAKLPIEVKQHRYRVHSPEFKCMEPECGRVFKQHSNLLRHGRCHSGSKPYRCAWKQCTYSSEVRSHVIRHVRAKHLRVPNKRREERNNNEHRSLHDSPESFVRVLRK</sequence>
<dbReference type="PROSITE" id="PS50929">
    <property type="entry name" value="ABC_TM1F"/>
    <property type="match status" value="2"/>
</dbReference>
<dbReference type="SUPFAM" id="SSF90123">
    <property type="entry name" value="ABC transporter transmembrane region"/>
    <property type="match status" value="2"/>
</dbReference>
<gene>
    <name evidence="19" type="ORF">RDWZM_003812</name>
</gene>
<feature type="compositionally biased region" description="Acidic residues" evidence="14">
    <location>
        <begin position="3173"/>
        <end position="3183"/>
    </location>
</feature>
<keyword evidence="10 15" id="KW-0472">Membrane</keyword>
<feature type="domain" description="ABC transporter" evidence="17">
    <location>
        <begin position="1372"/>
        <end position="1605"/>
    </location>
</feature>
<feature type="compositionally biased region" description="Low complexity" evidence="14">
    <location>
        <begin position="1919"/>
        <end position="1948"/>
    </location>
</feature>
<feature type="domain" description="C2H2-type" evidence="16">
    <location>
        <begin position="3303"/>
        <end position="3332"/>
    </location>
</feature>
<feature type="compositionally biased region" description="Low complexity" evidence="14">
    <location>
        <begin position="1883"/>
        <end position="1912"/>
    </location>
</feature>
<dbReference type="FunFam" id="3.40.50.300:FF:000074">
    <property type="entry name" value="Multidrug resistance-associated protein 5 isoform 1"/>
    <property type="match status" value="1"/>
</dbReference>
<dbReference type="GO" id="GO:0005774">
    <property type="term" value="C:vacuolar membrane"/>
    <property type="evidence" value="ECO:0007669"/>
    <property type="project" value="UniProtKB-SubCell"/>
</dbReference>
<evidence type="ECO:0000256" key="15">
    <source>
        <dbReference type="SAM" id="Phobius"/>
    </source>
</evidence>
<feature type="transmembrane region" description="Helical" evidence="15">
    <location>
        <begin position="1042"/>
        <end position="1066"/>
    </location>
</feature>
<feature type="compositionally biased region" description="Basic residues" evidence="14">
    <location>
        <begin position="2172"/>
        <end position="2184"/>
    </location>
</feature>
<feature type="compositionally biased region" description="Low complexity" evidence="14">
    <location>
        <begin position="1628"/>
        <end position="1640"/>
    </location>
</feature>
<dbReference type="PROSITE" id="PS50893">
    <property type="entry name" value="ABC_TRANSPORTER_2"/>
    <property type="match status" value="2"/>
</dbReference>
<keyword evidence="4" id="KW-0926">Vacuole</keyword>
<dbReference type="SUPFAM" id="SSF141571">
    <property type="entry name" value="Pentapeptide repeat-like"/>
    <property type="match status" value="1"/>
</dbReference>
<comment type="catalytic activity">
    <reaction evidence="12">
        <text>leukotriene C4(in) + ATP + H2O = leukotriene C4(out) + ADP + phosphate + H(+)</text>
        <dbReference type="Rhea" id="RHEA:38963"/>
        <dbReference type="ChEBI" id="CHEBI:15377"/>
        <dbReference type="ChEBI" id="CHEBI:15378"/>
        <dbReference type="ChEBI" id="CHEBI:30616"/>
        <dbReference type="ChEBI" id="CHEBI:43474"/>
        <dbReference type="ChEBI" id="CHEBI:57973"/>
        <dbReference type="ChEBI" id="CHEBI:456216"/>
    </reaction>
    <physiologicalReaction direction="left-to-right" evidence="12">
        <dbReference type="Rhea" id="RHEA:38964"/>
    </physiologicalReaction>
</comment>
<evidence type="ECO:0000256" key="5">
    <source>
        <dbReference type="ARBA" id="ARBA00022692"/>
    </source>
</evidence>
<evidence type="ECO:0000256" key="9">
    <source>
        <dbReference type="ARBA" id="ARBA00022989"/>
    </source>
</evidence>
<evidence type="ECO:0000256" key="10">
    <source>
        <dbReference type="ARBA" id="ARBA00023136"/>
    </source>
</evidence>
<feature type="compositionally biased region" description="Low complexity" evidence="14">
    <location>
        <begin position="1669"/>
        <end position="1680"/>
    </location>
</feature>
<proteinExistence type="inferred from homology"/>
<feature type="compositionally biased region" description="Low complexity" evidence="14">
    <location>
        <begin position="1955"/>
        <end position="1966"/>
    </location>
</feature>
<evidence type="ECO:0000259" key="16">
    <source>
        <dbReference type="PROSITE" id="PS50157"/>
    </source>
</evidence>
<feature type="transmembrane region" description="Helical" evidence="15">
    <location>
        <begin position="218"/>
        <end position="239"/>
    </location>
</feature>
<dbReference type="InterPro" id="IPR027417">
    <property type="entry name" value="P-loop_NTPase"/>
</dbReference>
<keyword evidence="6" id="KW-0677">Repeat</keyword>
<feature type="compositionally biased region" description="Low complexity" evidence="14">
    <location>
        <begin position="2461"/>
        <end position="2486"/>
    </location>
</feature>
<name>A0A9Q0MIZ4_BLOTA</name>
<feature type="region of interest" description="Disordered" evidence="14">
    <location>
        <begin position="2850"/>
        <end position="2898"/>
    </location>
</feature>
<organism evidence="19 20">
    <name type="scientific">Blomia tropicalis</name>
    <name type="common">Mite</name>
    <dbReference type="NCBI Taxonomy" id="40697"/>
    <lineage>
        <taxon>Eukaryota</taxon>
        <taxon>Metazoa</taxon>
        <taxon>Ecdysozoa</taxon>
        <taxon>Arthropoda</taxon>
        <taxon>Chelicerata</taxon>
        <taxon>Arachnida</taxon>
        <taxon>Acari</taxon>
        <taxon>Acariformes</taxon>
        <taxon>Sarcoptiformes</taxon>
        <taxon>Astigmata</taxon>
        <taxon>Glycyphagoidea</taxon>
        <taxon>Echimyopodidae</taxon>
        <taxon>Blomia</taxon>
    </lineage>
</organism>
<feature type="compositionally biased region" description="Low complexity" evidence="14">
    <location>
        <begin position="1865"/>
        <end position="1876"/>
    </location>
</feature>
<feature type="compositionally biased region" description="Low complexity" evidence="14">
    <location>
        <begin position="2215"/>
        <end position="2227"/>
    </location>
</feature>
<evidence type="ECO:0000256" key="12">
    <source>
        <dbReference type="ARBA" id="ARBA00047523"/>
    </source>
</evidence>
<keyword evidence="13" id="KW-0863">Zinc-finger</keyword>
<feature type="compositionally biased region" description="Low complexity" evidence="14">
    <location>
        <begin position="1973"/>
        <end position="1984"/>
    </location>
</feature>
<comment type="subcellular location">
    <subcellularLocation>
        <location evidence="1">Vacuole membrane</location>
        <topology evidence="1">Multi-pass membrane protein</topology>
    </subcellularLocation>
</comment>
<feature type="compositionally biased region" description="Low complexity" evidence="14">
    <location>
        <begin position="2650"/>
        <end position="2662"/>
    </location>
</feature>
<dbReference type="InterPro" id="IPR036640">
    <property type="entry name" value="ABC1_TM_sf"/>
</dbReference>
<feature type="transmembrane region" description="Helical" evidence="15">
    <location>
        <begin position="1188"/>
        <end position="1207"/>
    </location>
</feature>
<evidence type="ECO:0000256" key="7">
    <source>
        <dbReference type="ARBA" id="ARBA00022741"/>
    </source>
</evidence>
<dbReference type="Gene3D" id="3.30.160.60">
    <property type="entry name" value="Classic Zinc Finger"/>
    <property type="match status" value="2"/>
</dbReference>
<feature type="compositionally biased region" description="Basic and acidic residues" evidence="14">
    <location>
        <begin position="2230"/>
        <end position="2247"/>
    </location>
</feature>
<dbReference type="Pfam" id="PF00664">
    <property type="entry name" value="ABC_membrane"/>
    <property type="match status" value="2"/>
</dbReference>
<dbReference type="GO" id="GO:0000323">
    <property type="term" value="C:lytic vacuole"/>
    <property type="evidence" value="ECO:0007669"/>
    <property type="project" value="UniProtKB-ARBA"/>
</dbReference>
<feature type="region of interest" description="Disordered" evidence="14">
    <location>
        <begin position="3021"/>
        <end position="3055"/>
    </location>
</feature>
<feature type="compositionally biased region" description="Low complexity" evidence="14">
    <location>
        <begin position="1846"/>
        <end position="1858"/>
    </location>
</feature>
<evidence type="ECO:0000256" key="4">
    <source>
        <dbReference type="ARBA" id="ARBA00022554"/>
    </source>
</evidence>
<feature type="transmembrane region" description="Helical" evidence="15">
    <location>
        <begin position="650"/>
        <end position="677"/>
    </location>
</feature>
<feature type="compositionally biased region" description="Low complexity" evidence="14">
    <location>
        <begin position="3093"/>
        <end position="3103"/>
    </location>
</feature>
<dbReference type="GO" id="GO:0005524">
    <property type="term" value="F:ATP binding"/>
    <property type="evidence" value="ECO:0007669"/>
    <property type="project" value="UniProtKB-KW"/>
</dbReference>
<dbReference type="FunFam" id="1.20.1560.10:FF:000020">
    <property type="entry name" value="ABC metal ion transporter"/>
    <property type="match status" value="1"/>
</dbReference>
<feature type="compositionally biased region" description="Low complexity" evidence="14">
    <location>
        <begin position="1793"/>
        <end position="1822"/>
    </location>
</feature>
<feature type="transmembrane region" description="Helical" evidence="15">
    <location>
        <begin position="466"/>
        <end position="491"/>
    </location>
</feature>
<feature type="region of interest" description="Disordered" evidence="14">
    <location>
        <begin position="3173"/>
        <end position="3200"/>
    </location>
</feature>
<feature type="region of interest" description="Disordered" evidence="14">
    <location>
        <begin position="1607"/>
        <end position="2202"/>
    </location>
</feature>
<feature type="transmembrane region" description="Helical" evidence="15">
    <location>
        <begin position="1092"/>
        <end position="1112"/>
    </location>
</feature>
<feature type="domain" description="C2H2-type" evidence="16">
    <location>
        <begin position="3361"/>
        <end position="3390"/>
    </location>
</feature>
<feature type="compositionally biased region" description="Low complexity" evidence="14">
    <location>
        <begin position="2045"/>
        <end position="2074"/>
    </location>
</feature>
<feature type="compositionally biased region" description="Low complexity" evidence="14">
    <location>
        <begin position="2112"/>
        <end position="2161"/>
    </location>
</feature>
<feature type="compositionally biased region" description="Low complexity" evidence="14">
    <location>
        <begin position="1991"/>
        <end position="2020"/>
    </location>
</feature>
<dbReference type="PANTHER" id="PTHR24223">
    <property type="entry name" value="ATP-BINDING CASSETTE SUB-FAMILY C"/>
    <property type="match status" value="1"/>
</dbReference>
<feature type="compositionally biased region" description="Low complexity" evidence="14">
    <location>
        <begin position="3119"/>
        <end position="3144"/>
    </location>
</feature>
<evidence type="ECO:0000256" key="3">
    <source>
        <dbReference type="ARBA" id="ARBA00022448"/>
    </source>
</evidence>
<feature type="transmembrane region" description="Helical" evidence="15">
    <location>
        <begin position="263"/>
        <end position="283"/>
    </location>
</feature>
<keyword evidence="5 15" id="KW-0812">Transmembrane</keyword>
<evidence type="ECO:0000313" key="20">
    <source>
        <dbReference type="Proteomes" id="UP001142055"/>
    </source>
</evidence>
<feature type="compositionally biased region" description="Low complexity" evidence="14">
    <location>
        <begin position="2681"/>
        <end position="2692"/>
    </location>
</feature>
<feature type="domain" description="ABC transmembrane type-1" evidence="18">
    <location>
        <begin position="432"/>
        <end position="714"/>
    </location>
</feature>
<dbReference type="FunFam" id="1.20.1560.10:FF:000001">
    <property type="entry name" value="ATP-binding cassette subfamily C member 1"/>
    <property type="match status" value="1"/>
</dbReference>
<feature type="compositionally biased region" description="Low complexity" evidence="14">
    <location>
        <begin position="2390"/>
        <end position="2434"/>
    </location>
</feature>
<feature type="transmembrane region" description="Helical" evidence="15">
    <location>
        <begin position="546"/>
        <end position="565"/>
    </location>
</feature>
<dbReference type="EMBL" id="JAPWDV010000001">
    <property type="protein sequence ID" value="KAJ6225267.1"/>
    <property type="molecule type" value="Genomic_DNA"/>
</dbReference>
<keyword evidence="8" id="KW-0067">ATP-binding</keyword>
<feature type="compositionally biased region" description="Basic and acidic residues" evidence="14">
    <location>
        <begin position="2597"/>
        <end position="2620"/>
    </location>
</feature>
<dbReference type="CDD" id="cd03250">
    <property type="entry name" value="ABCC_MRP_domain1"/>
    <property type="match status" value="1"/>
</dbReference>
<evidence type="ECO:0000256" key="6">
    <source>
        <dbReference type="ARBA" id="ARBA00022737"/>
    </source>
</evidence>
<feature type="region of interest" description="Disordered" evidence="14">
    <location>
        <begin position="2215"/>
        <end position="2695"/>
    </location>
</feature>
<reference evidence="19" key="1">
    <citation type="submission" date="2022-12" db="EMBL/GenBank/DDBJ databases">
        <title>Genome assemblies of Blomia tropicalis.</title>
        <authorList>
            <person name="Cui Y."/>
        </authorList>
    </citation>
    <scope>NUCLEOTIDE SEQUENCE</scope>
    <source>
        <tissue evidence="19">Adult mites</tissue>
    </source>
</reference>
<dbReference type="Proteomes" id="UP001142055">
    <property type="component" value="Chromosome 1"/>
</dbReference>
<feature type="transmembrane region" description="Helical" evidence="15">
    <location>
        <begin position="37"/>
        <end position="58"/>
    </location>
</feature>
<dbReference type="PROSITE" id="PS00211">
    <property type="entry name" value="ABC_TRANSPORTER_1"/>
    <property type="match status" value="1"/>
</dbReference>
<evidence type="ECO:0000259" key="17">
    <source>
        <dbReference type="PROSITE" id="PS50893"/>
    </source>
</evidence>
<keyword evidence="13" id="KW-0479">Metal-binding</keyword>
<dbReference type="Pfam" id="PF00005">
    <property type="entry name" value="ABC_tran"/>
    <property type="match status" value="2"/>
</dbReference>
<accession>A0A9Q0MIZ4</accession>
<evidence type="ECO:0000256" key="11">
    <source>
        <dbReference type="ARBA" id="ARBA00024220"/>
    </source>
</evidence>
<feature type="compositionally biased region" description="Low complexity" evidence="14">
    <location>
        <begin position="1687"/>
        <end position="1716"/>
    </location>
</feature>
<feature type="transmembrane region" description="Helical" evidence="15">
    <location>
        <begin position="571"/>
        <end position="589"/>
    </location>
</feature>
<feature type="region of interest" description="Disordered" evidence="14">
    <location>
        <begin position="3067"/>
        <end position="3151"/>
    </location>
</feature>
<evidence type="ECO:0000256" key="13">
    <source>
        <dbReference type="PROSITE-ProRule" id="PRU00042"/>
    </source>
</evidence>
<evidence type="ECO:0000256" key="2">
    <source>
        <dbReference type="ARBA" id="ARBA00009726"/>
    </source>
</evidence>
<dbReference type="GO" id="GO:0008270">
    <property type="term" value="F:zinc ion binding"/>
    <property type="evidence" value="ECO:0007669"/>
    <property type="project" value="UniProtKB-KW"/>
</dbReference>
<dbReference type="Gene3D" id="1.20.1560.10">
    <property type="entry name" value="ABC transporter type 1, transmembrane domain"/>
    <property type="match status" value="2"/>
</dbReference>
<dbReference type="InterPro" id="IPR013087">
    <property type="entry name" value="Znf_C2H2_type"/>
</dbReference>
<feature type="compositionally biased region" description="Low complexity" evidence="14">
    <location>
        <begin position="1723"/>
        <end position="1768"/>
    </location>
</feature>
<dbReference type="SUPFAM" id="SSF52540">
    <property type="entry name" value="P-loop containing nucleoside triphosphate hydrolases"/>
    <property type="match status" value="2"/>
</dbReference>
<dbReference type="Gene3D" id="3.40.50.300">
    <property type="entry name" value="P-loop containing nucleotide triphosphate hydrolases"/>
    <property type="match status" value="2"/>
</dbReference>
<feature type="compositionally biased region" description="Gly residues" evidence="14">
    <location>
        <begin position="1659"/>
        <end position="1668"/>
    </location>
</feature>
<evidence type="ECO:0000313" key="19">
    <source>
        <dbReference type="EMBL" id="KAJ6225267.1"/>
    </source>
</evidence>
<feature type="compositionally biased region" description="Polar residues" evidence="14">
    <location>
        <begin position="2670"/>
        <end position="2680"/>
    </location>
</feature>
<dbReference type="InterPro" id="IPR011527">
    <property type="entry name" value="ABC1_TM_dom"/>
</dbReference>
<keyword evidence="7" id="KW-0547">Nucleotide-binding</keyword>
<feature type="compositionally biased region" description="Low complexity" evidence="14">
    <location>
        <begin position="3067"/>
        <end position="3083"/>
    </location>
</feature>
<protein>
    <recommendedName>
        <fullName evidence="11">ABC-type glutathione-S-conjugate transporter</fullName>
        <ecNumber evidence="11">7.6.2.3</ecNumber>
    </recommendedName>
</protein>
<feature type="compositionally biased region" description="Basic and acidic residues" evidence="14">
    <location>
        <begin position="2762"/>
        <end position="2776"/>
    </location>
</feature>
<dbReference type="PROSITE" id="PS50157">
    <property type="entry name" value="ZINC_FINGER_C2H2_2"/>
    <property type="match status" value="2"/>
</dbReference>
<feature type="compositionally biased region" description="Gly residues" evidence="14">
    <location>
        <begin position="2093"/>
        <end position="2111"/>
    </location>
</feature>
<feature type="compositionally biased region" description="Basic residues" evidence="14">
    <location>
        <begin position="1610"/>
        <end position="1627"/>
    </location>
</feature>
<feature type="compositionally biased region" description="Basic and acidic residues" evidence="14">
    <location>
        <begin position="2633"/>
        <end position="2645"/>
    </location>
</feature>
<feature type="compositionally biased region" description="Polar residues" evidence="14">
    <location>
        <begin position="3041"/>
        <end position="3055"/>
    </location>
</feature>
<feature type="compositionally biased region" description="Gly residues" evidence="14">
    <location>
        <begin position="1641"/>
        <end position="1650"/>
    </location>
</feature>
<keyword evidence="3" id="KW-0813">Transport</keyword>
<feature type="domain" description="ABC transmembrane type-1" evidence="18">
    <location>
        <begin position="1046"/>
        <end position="1332"/>
    </location>
</feature>
<keyword evidence="13" id="KW-0862">Zinc</keyword>
<feature type="transmembrane region" description="Helical" evidence="15">
    <location>
        <begin position="187"/>
        <end position="206"/>
    </location>
</feature>
<dbReference type="CDD" id="cd18603">
    <property type="entry name" value="ABC_6TM_MRP1_2_3_6_D2_like"/>
    <property type="match status" value="1"/>
</dbReference>
<dbReference type="EC" id="7.6.2.3" evidence="11"/>
<feature type="compositionally biased region" description="Low complexity" evidence="14">
    <location>
        <begin position="3029"/>
        <end position="3040"/>
    </location>
</feature>
<dbReference type="SMART" id="SM00355">
    <property type="entry name" value="ZnF_C2H2"/>
    <property type="match status" value="6"/>
</dbReference>
<feature type="compositionally biased region" description="Basic and acidic residues" evidence="14">
    <location>
        <begin position="2570"/>
        <end position="2585"/>
    </location>
</feature>
<dbReference type="InterPro" id="IPR050173">
    <property type="entry name" value="ABC_transporter_C-like"/>
</dbReference>
<keyword evidence="9 15" id="KW-1133">Transmembrane helix</keyword>
<dbReference type="SUPFAM" id="SSF57667">
    <property type="entry name" value="beta-beta-alpha zinc fingers"/>
    <property type="match status" value="1"/>
</dbReference>
<evidence type="ECO:0000256" key="1">
    <source>
        <dbReference type="ARBA" id="ARBA00004128"/>
    </source>
</evidence>
<feature type="domain" description="ABC transporter" evidence="17">
    <location>
        <begin position="726"/>
        <end position="968"/>
    </location>
</feature>
<feature type="transmembrane region" description="Helical" evidence="15">
    <location>
        <begin position="1275"/>
        <end position="1294"/>
    </location>
</feature>
<dbReference type="FunFam" id="3.40.50.300:FF:000997">
    <property type="entry name" value="Multidrug resistance-associated protein 1"/>
    <property type="match status" value="1"/>
</dbReference>
<dbReference type="InterPro" id="IPR036236">
    <property type="entry name" value="Znf_C2H2_sf"/>
</dbReference>
<feature type="compositionally biased region" description="Low complexity" evidence="14">
    <location>
        <begin position="2081"/>
        <end position="2092"/>
    </location>
</feature>
<dbReference type="PROSITE" id="PS00028">
    <property type="entry name" value="ZINC_FINGER_C2H2_1"/>
    <property type="match status" value="3"/>
</dbReference>